<evidence type="ECO:0000313" key="4">
    <source>
        <dbReference type="Proteomes" id="UP001153620"/>
    </source>
</evidence>
<dbReference type="OrthoDB" id="8117402at2759"/>
<feature type="domain" description="ZAD" evidence="2">
    <location>
        <begin position="5"/>
        <end position="78"/>
    </location>
</feature>
<name>A0A9N9RRT3_9DIPT</name>
<keyword evidence="1" id="KW-0862">Zinc</keyword>
<dbReference type="SMART" id="SM00868">
    <property type="entry name" value="zf-AD"/>
    <property type="match status" value="1"/>
</dbReference>
<dbReference type="Proteomes" id="UP001153620">
    <property type="component" value="Chromosome 2"/>
</dbReference>
<reference evidence="3" key="2">
    <citation type="submission" date="2022-10" db="EMBL/GenBank/DDBJ databases">
        <authorList>
            <consortium name="ENA_rothamsted_submissions"/>
            <consortium name="culmorum"/>
            <person name="King R."/>
        </authorList>
    </citation>
    <scope>NUCLEOTIDE SEQUENCE</scope>
</reference>
<dbReference type="AlphaFoldDB" id="A0A9N9RRT3"/>
<dbReference type="InterPro" id="IPR012934">
    <property type="entry name" value="Znf_AD"/>
</dbReference>
<organism evidence="3 4">
    <name type="scientific">Chironomus riparius</name>
    <dbReference type="NCBI Taxonomy" id="315576"/>
    <lineage>
        <taxon>Eukaryota</taxon>
        <taxon>Metazoa</taxon>
        <taxon>Ecdysozoa</taxon>
        <taxon>Arthropoda</taxon>
        <taxon>Hexapoda</taxon>
        <taxon>Insecta</taxon>
        <taxon>Pterygota</taxon>
        <taxon>Neoptera</taxon>
        <taxon>Endopterygota</taxon>
        <taxon>Diptera</taxon>
        <taxon>Nematocera</taxon>
        <taxon>Chironomoidea</taxon>
        <taxon>Chironomidae</taxon>
        <taxon>Chironominae</taxon>
        <taxon>Chironomus</taxon>
    </lineage>
</organism>
<keyword evidence="4" id="KW-1185">Reference proteome</keyword>
<protein>
    <recommendedName>
        <fullName evidence="2">ZAD domain-containing protein</fullName>
    </recommendedName>
</protein>
<evidence type="ECO:0000259" key="2">
    <source>
        <dbReference type="PROSITE" id="PS51915"/>
    </source>
</evidence>
<dbReference type="Pfam" id="PF07776">
    <property type="entry name" value="zf-AD"/>
    <property type="match status" value="1"/>
</dbReference>
<evidence type="ECO:0000313" key="3">
    <source>
        <dbReference type="EMBL" id="CAG9803725.1"/>
    </source>
</evidence>
<dbReference type="GO" id="GO:0005634">
    <property type="term" value="C:nucleus"/>
    <property type="evidence" value="ECO:0007669"/>
    <property type="project" value="InterPro"/>
</dbReference>
<feature type="binding site" evidence="1">
    <location>
        <position position="10"/>
    </location>
    <ligand>
        <name>Zn(2+)</name>
        <dbReference type="ChEBI" id="CHEBI:29105"/>
    </ligand>
</feature>
<keyword evidence="1" id="KW-0479">Metal-binding</keyword>
<dbReference type="GO" id="GO:0008270">
    <property type="term" value="F:zinc ion binding"/>
    <property type="evidence" value="ECO:0007669"/>
    <property type="project" value="UniProtKB-UniRule"/>
</dbReference>
<feature type="binding site" evidence="1">
    <location>
        <position position="54"/>
    </location>
    <ligand>
        <name>Zn(2+)</name>
        <dbReference type="ChEBI" id="CHEBI:29105"/>
    </ligand>
</feature>
<dbReference type="PROSITE" id="PS51915">
    <property type="entry name" value="ZAD"/>
    <property type="match status" value="1"/>
</dbReference>
<dbReference type="SUPFAM" id="SSF57716">
    <property type="entry name" value="Glucocorticoid receptor-like (DNA-binding domain)"/>
    <property type="match status" value="1"/>
</dbReference>
<dbReference type="EMBL" id="OU895878">
    <property type="protein sequence ID" value="CAG9803725.1"/>
    <property type="molecule type" value="Genomic_DNA"/>
</dbReference>
<feature type="binding site" evidence="1">
    <location>
        <position position="51"/>
    </location>
    <ligand>
        <name>Zn(2+)</name>
        <dbReference type="ChEBI" id="CHEBI:29105"/>
    </ligand>
</feature>
<gene>
    <name evidence="3" type="ORF">CHIRRI_LOCUS6621</name>
</gene>
<feature type="binding site" evidence="1">
    <location>
        <position position="7"/>
    </location>
    <ligand>
        <name>Zn(2+)</name>
        <dbReference type="ChEBI" id="CHEBI:29105"/>
    </ligand>
</feature>
<accession>A0A9N9RRT3</accession>
<proteinExistence type="predicted"/>
<reference evidence="3" key="1">
    <citation type="submission" date="2022-01" db="EMBL/GenBank/DDBJ databases">
        <authorList>
            <person name="King R."/>
        </authorList>
    </citation>
    <scope>NUCLEOTIDE SEQUENCE</scope>
</reference>
<evidence type="ECO:0000256" key="1">
    <source>
        <dbReference type="PROSITE-ProRule" id="PRU01263"/>
    </source>
</evidence>
<dbReference type="Gene3D" id="3.40.1800.20">
    <property type="match status" value="1"/>
</dbReference>
<keyword evidence="1" id="KW-0863">Zinc-finger</keyword>
<sequence>MVEQKMCRLCMTKENLTSLWGKADGEKISEKIFYTCGIKIISTDPFPKFICHQCLSFIIIGSSFKRKSLETEKIMKDQFEREVESISLINEKEDHEQDDPFYTDTRDTIRNKFLIYEENPENDDQPKISYHITESSIKIRNTKHFENPELKSFLDGYLAAKPNLEIIKVVNPETIQEIEKVVDENNELKNPIRIKRPRNEIVLNSPESQGSYQRSMNVKQKPSSQMMQHSKLLSALAGQRFSNVNINRISSSPLFNNQDSNNYKN</sequence>